<dbReference type="PANTHER" id="PTHR21660:SF1">
    <property type="entry name" value="ACYL-COENZYME A THIOESTERASE 13"/>
    <property type="match status" value="1"/>
</dbReference>
<comment type="similarity">
    <text evidence="1">Belongs to the thioesterase PaaI family.</text>
</comment>
<feature type="domain" description="Thioesterase" evidence="3">
    <location>
        <begin position="44"/>
        <end position="121"/>
    </location>
</feature>
<dbReference type="GO" id="GO:0047617">
    <property type="term" value="F:fatty acyl-CoA hydrolase activity"/>
    <property type="evidence" value="ECO:0007669"/>
    <property type="project" value="InterPro"/>
</dbReference>
<dbReference type="InterPro" id="IPR003736">
    <property type="entry name" value="PAAI_dom"/>
</dbReference>
<reference evidence="4" key="1">
    <citation type="submission" date="2015-10" db="EMBL/GenBank/DDBJ databases">
        <authorList>
            <person name="Gilbert D.G."/>
        </authorList>
    </citation>
    <scope>NUCLEOTIDE SEQUENCE</scope>
</reference>
<name>A0A160TW68_9ZZZZ</name>
<dbReference type="InterPro" id="IPR029069">
    <property type="entry name" value="HotDog_dom_sf"/>
</dbReference>
<protein>
    <recommendedName>
        <fullName evidence="3">Thioesterase domain-containing protein</fullName>
    </recommendedName>
</protein>
<organism evidence="4">
    <name type="scientific">hydrothermal vent metagenome</name>
    <dbReference type="NCBI Taxonomy" id="652676"/>
    <lineage>
        <taxon>unclassified sequences</taxon>
        <taxon>metagenomes</taxon>
        <taxon>ecological metagenomes</taxon>
    </lineage>
</organism>
<gene>
    <name evidence="4" type="ORF">MGWOODY_XGa432</name>
</gene>
<dbReference type="NCBIfam" id="TIGR00369">
    <property type="entry name" value="unchar_dom_1"/>
    <property type="match status" value="1"/>
</dbReference>
<dbReference type="Gene3D" id="3.10.129.10">
    <property type="entry name" value="Hotdog Thioesterase"/>
    <property type="match status" value="1"/>
</dbReference>
<dbReference type="PANTHER" id="PTHR21660">
    <property type="entry name" value="THIOESTERASE SUPERFAMILY MEMBER-RELATED"/>
    <property type="match status" value="1"/>
</dbReference>
<dbReference type="SUPFAM" id="SSF54637">
    <property type="entry name" value="Thioesterase/thiol ester dehydrase-isomerase"/>
    <property type="match status" value="1"/>
</dbReference>
<proteinExistence type="inferred from homology"/>
<evidence type="ECO:0000256" key="2">
    <source>
        <dbReference type="ARBA" id="ARBA00022801"/>
    </source>
</evidence>
<dbReference type="EMBL" id="CZRL01000124">
    <property type="protein sequence ID" value="CUS55213.1"/>
    <property type="molecule type" value="Genomic_DNA"/>
</dbReference>
<dbReference type="AlphaFoldDB" id="A0A160TW68"/>
<sequence length="143" mass="15756">MTKPIPKSMTDGLNDLLGFQLTEWRSGYAVLEVELDDRHKNRQGGLHGGVTASMIDAVTGYCGIYEPDSNKRRGNVTVSLNINYISRPKGTRLRATAELIRAGRRLYFASARVTDDQDTLIATAEAVYAYIEKQPDTDSAVSS</sequence>
<dbReference type="InterPro" id="IPR039298">
    <property type="entry name" value="ACOT13"/>
</dbReference>
<accession>A0A160TW68</accession>
<dbReference type="Pfam" id="PF03061">
    <property type="entry name" value="4HBT"/>
    <property type="match status" value="1"/>
</dbReference>
<evidence type="ECO:0000256" key="1">
    <source>
        <dbReference type="ARBA" id="ARBA00008324"/>
    </source>
</evidence>
<evidence type="ECO:0000259" key="3">
    <source>
        <dbReference type="Pfam" id="PF03061"/>
    </source>
</evidence>
<dbReference type="InterPro" id="IPR006683">
    <property type="entry name" value="Thioestr_dom"/>
</dbReference>
<dbReference type="CDD" id="cd03443">
    <property type="entry name" value="PaaI_thioesterase"/>
    <property type="match status" value="1"/>
</dbReference>
<evidence type="ECO:0000313" key="4">
    <source>
        <dbReference type="EMBL" id="CUS55213.1"/>
    </source>
</evidence>
<keyword evidence="2" id="KW-0378">Hydrolase</keyword>